<dbReference type="PANTHER" id="PTHR22916">
    <property type="entry name" value="GLYCOSYLTRANSFERASE"/>
    <property type="match status" value="1"/>
</dbReference>
<dbReference type="InterPro" id="IPR029044">
    <property type="entry name" value="Nucleotide-diphossugar_trans"/>
</dbReference>
<reference evidence="2" key="1">
    <citation type="submission" date="2023-10" db="EMBL/GenBank/DDBJ databases">
        <title>Genome of Potential pathogenic bacteria in Crohn's disease.</title>
        <authorList>
            <person name="Rodriguez-Palacios A."/>
        </authorList>
    </citation>
    <scope>NUCLEOTIDE SEQUENCE</scope>
    <source>
        <strain evidence="2">CavFT-hAR11</strain>
    </source>
</reference>
<protein>
    <submittedName>
        <fullName evidence="2">Glycosyltransferase family 2 protein</fullName>
        <ecNumber evidence="2">2.4.-.-</ecNumber>
    </submittedName>
</protein>
<dbReference type="InterPro" id="IPR001173">
    <property type="entry name" value="Glyco_trans_2-like"/>
</dbReference>
<sequence length="243" mass="28125">MNYPIISVVTVSYNTVATIEQTILSVINQTYPNIEYIIIDGGSTDGTIEIIKKYENRIHFWISEPDNGIYDAMNKGIDKATGQWINFMNAGDCFHDNKVLESLFGENNYDNCIAIYGNTNLVKNGLFVGRFLNNPFWKVRYPFRTGQGFCHQSLFTKTSLVKKLRFDLSYKYAADFAMSYRLYLLGYNFEYINLVIADYDMTGVSSQSRYLIIREFGKVLGCEQSIMYKLYCCIFYIKQILNL</sequence>
<keyword evidence="2" id="KW-0808">Transferase</keyword>
<dbReference type="AlphaFoldDB" id="A0AAE4I734"/>
<dbReference type="Pfam" id="PF00535">
    <property type="entry name" value="Glycos_transf_2"/>
    <property type="match status" value="1"/>
</dbReference>
<dbReference type="GO" id="GO:0016758">
    <property type="term" value="F:hexosyltransferase activity"/>
    <property type="evidence" value="ECO:0007669"/>
    <property type="project" value="UniProtKB-ARBA"/>
</dbReference>
<dbReference type="PANTHER" id="PTHR22916:SF67">
    <property type="entry name" value="COLANIC ACID BIOSYNTHESIS GLYCOSYL TRANSFERASE WCAE-RELATED"/>
    <property type="match status" value="1"/>
</dbReference>
<dbReference type="EMBL" id="JAWDET010000006">
    <property type="protein sequence ID" value="MDU0240967.1"/>
    <property type="molecule type" value="Genomic_DNA"/>
</dbReference>
<name>A0AAE4I734_PHOVU</name>
<organism evidence="2 3">
    <name type="scientific">Phocaeicola vulgatus</name>
    <name type="common">Bacteroides vulgatus</name>
    <dbReference type="NCBI Taxonomy" id="821"/>
    <lineage>
        <taxon>Bacteria</taxon>
        <taxon>Pseudomonadati</taxon>
        <taxon>Bacteroidota</taxon>
        <taxon>Bacteroidia</taxon>
        <taxon>Bacteroidales</taxon>
        <taxon>Bacteroidaceae</taxon>
        <taxon>Phocaeicola</taxon>
    </lineage>
</organism>
<dbReference type="CDD" id="cd06433">
    <property type="entry name" value="GT_2_WfgS_like"/>
    <property type="match status" value="1"/>
</dbReference>
<dbReference type="SUPFAM" id="SSF53448">
    <property type="entry name" value="Nucleotide-diphospho-sugar transferases"/>
    <property type="match status" value="1"/>
</dbReference>
<dbReference type="RefSeq" id="WP_229508347.1">
    <property type="nucleotide sequence ID" value="NZ_AP025232.1"/>
</dbReference>
<feature type="domain" description="Glycosyltransferase 2-like" evidence="1">
    <location>
        <begin position="7"/>
        <end position="148"/>
    </location>
</feature>
<accession>A0AAE4I734</accession>
<gene>
    <name evidence="2" type="ORF">RVH43_10160</name>
</gene>
<proteinExistence type="predicted"/>
<evidence type="ECO:0000313" key="2">
    <source>
        <dbReference type="EMBL" id="MDU0240967.1"/>
    </source>
</evidence>
<dbReference type="Gene3D" id="3.90.550.10">
    <property type="entry name" value="Spore Coat Polysaccharide Biosynthesis Protein SpsA, Chain A"/>
    <property type="match status" value="1"/>
</dbReference>
<evidence type="ECO:0000259" key="1">
    <source>
        <dbReference type="Pfam" id="PF00535"/>
    </source>
</evidence>
<dbReference type="Proteomes" id="UP001181239">
    <property type="component" value="Unassembled WGS sequence"/>
</dbReference>
<dbReference type="EC" id="2.4.-.-" evidence="2"/>
<keyword evidence="2" id="KW-0328">Glycosyltransferase</keyword>
<evidence type="ECO:0000313" key="3">
    <source>
        <dbReference type="Proteomes" id="UP001181239"/>
    </source>
</evidence>
<comment type="caution">
    <text evidence="2">The sequence shown here is derived from an EMBL/GenBank/DDBJ whole genome shotgun (WGS) entry which is preliminary data.</text>
</comment>